<evidence type="ECO:0000313" key="7">
    <source>
        <dbReference type="Proteomes" id="UP000260812"/>
    </source>
</evidence>
<keyword evidence="3" id="KW-0560">Oxidoreductase</keyword>
<reference evidence="6 7" key="1">
    <citation type="submission" date="2018-08" db="EMBL/GenBank/DDBJ databases">
        <title>A genome reference for cultivated species of the human gut microbiota.</title>
        <authorList>
            <person name="Zou Y."/>
            <person name="Xue W."/>
            <person name="Luo G."/>
        </authorList>
    </citation>
    <scope>NUCLEOTIDE SEQUENCE [LARGE SCALE GENOMIC DNA]</scope>
    <source>
        <strain evidence="6 7">TF05-5AC</strain>
    </source>
</reference>
<accession>A0A3E3I8X6</accession>
<dbReference type="AlphaFoldDB" id="A0A3E3I8X6"/>
<keyword evidence="5" id="KW-0411">Iron-sulfur</keyword>
<dbReference type="GO" id="GO:0016491">
    <property type="term" value="F:oxidoreductase activity"/>
    <property type="evidence" value="ECO:0007669"/>
    <property type="project" value="UniProtKB-KW"/>
</dbReference>
<evidence type="ECO:0000256" key="1">
    <source>
        <dbReference type="ARBA" id="ARBA00022485"/>
    </source>
</evidence>
<organism evidence="6 7">
    <name type="scientific">Eisenbergiella massiliensis</name>
    <dbReference type="NCBI Taxonomy" id="1720294"/>
    <lineage>
        <taxon>Bacteria</taxon>
        <taxon>Bacillati</taxon>
        <taxon>Bacillota</taxon>
        <taxon>Clostridia</taxon>
        <taxon>Lachnospirales</taxon>
        <taxon>Lachnospiraceae</taxon>
        <taxon>Eisenbergiella</taxon>
    </lineage>
</organism>
<comment type="caution">
    <text evidence="6">The sequence shown here is derived from an EMBL/GenBank/DDBJ whole genome shotgun (WGS) entry which is preliminary data.</text>
</comment>
<keyword evidence="2" id="KW-0479">Metal-binding</keyword>
<evidence type="ECO:0000313" key="6">
    <source>
        <dbReference type="EMBL" id="RGE63519.1"/>
    </source>
</evidence>
<dbReference type="GO" id="GO:0051539">
    <property type="term" value="F:4 iron, 4 sulfur cluster binding"/>
    <property type="evidence" value="ECO:0007669"/>
    <property type="project" value="UniProtKB-KW"/>
</dbReference>
<protein>
    <submittedName>
        <fullName evidence="6">FAD-dependent oxidoreductase</fullName>
    </submittedName>
</protein>
<dbReference type="Pfam" id="PF12831">
    <property type="entry name" value="FAD_oxidored"/>
    <property type="match status" value="1"/>
</dbReference>
<keyword evidence="7" id="KW-1185">Reference proteome</keyword>
<keyword evidence="1" id="KW-0004">4Fe-4S</keyword>
<dbReference type="InterPro" id="IPR039650">
    <property type="entry name" value="HdrA-like"/>
</dbReference>
<proteinExistence type="predicted"/>
<dbReference type="SUPFAM" id="SSF51905">
    <property type="entry name" value="FAD/NAD(P)-binding domain"/>
    <property type="match status" value="1"/>
</dbReference>
<gene>
    <name evidence="6" type="ORF">DXC51_06080</name>
</gene>
<evidence type="ECO:0000256" key="5">
    <source>
        <dbReference type="ARBA" id="ARBA00023014"/>
    </source>
</evidence>
<dbReference type="GO" id="GO:0046872">
    <property type="term" value="F:metal ion binding"/>
    <property type="evidence" value="ECO:0007669"/>
    <property type="project" value="UniProtKB-KW"/>
</dbReference>
<sequence>MEYVLQSERKFPAGKYDVIICGGGTSGVFAAIAAARKGVKTALVESKGYVGGIAAEGGCGLHSFYNLWKAFPGTEKRKVVRGLPEEMINRLTALHGASGHNETLMNYGYDSDTLCVDVEVYKYVAMQMLHEEGVDIYVNTMVAEVLTEGSRITGVVIVNHQGSQVLLTKMVIDSTGYGDVCARAGADYTEPNDYAVANSMGIGGIDIDKYYQFLKKNDALKEYALGPRSGRDGQIIRVDGNWNKLDSNFGKKAAELGMHTVTTTLHDNYFMFIKLNYHMPVSPTDVKELSAAEFELRRRQFEALKLLKEVIPGSENAFIARTSPAVTIRRARCISCDYDISNEEVINGVHFSDDVFSYGFHDEAPHFQVKNGETYGFPYRAMLVKNMENLFAVGMMVTSDHHAHMSTRNTVSCMAQGQAAGTAAALCVKLKKDNVRDLPYKELYATLKADNVWFDQDRQ</sequence>
<evidence type="ECO:0000256" key="3">
    <source>
        <dbReference type="ARBA" id="ARBA00023002"/>
    </source>
</evidence>
<dbReference type="PANTHER" id="PTHR43498">
    <property type="entry name" value="FERREDOXIN:COB-COM HETERODISULFIDE REDUCTASE SUBUNIT A"/>
    <property type="match status" value="1"/>
</dbReference>
<evidence type="ECO:0000256" key="2">
    <source>
        <dbReference type="ARBA" id="ARBA00022723"/>
    </source>
</evidence>
<evidence type="ECO:0000256" key="4">
    <source>
        <dbReference type="ARBA" id="ARBA00023004"/>
    </source>
</evidence>
<dbReference type="Proteomes" id="UP000260812">
    <property type="component" value="Unassembled WGS sequence"/>
</dbReference>
<name>A0A3E3I8X6_9FIRM</name>
<dbReference type="RefSeq" id="WP_117544111.1">
    <property type="nucleotide sequence ID" value="NZ_QVLV01000003.1"/>
</dbReference>
<dbReference type="InterPro" id="IPR036188">
    <property type="entry name" value="FAD/NAD-bd_sf"/>
</dbReference>
<dbReference type="EMBL" id="QVLV01000003">
    <property type="protein sequence ID" value="RGE63519.1"/>
    <property type="molecule type" value="Genomic_DNA"/>
</dbReference>
<keyword evidence="4" id="KW-0408">Iron</keyword>
<dbReference type="PANTHER" id="PTHR43498:SF1">
    <property type="entry name" value="COB--COM HETERODISULFIDE REDUCTASE IRON-SULFUR SUBUNIT A"/>
    <property type="match status" value="1"/>
</dbReference>
<dbReference type="Gene3D" id="3.50.50.60">
    <property type="entry name" value="FAD/NAD(P)-binding domain"/>
    <property type="match status" value="1"/>
</dbReference>
<dbReference type="GeneID" id="97986457"/>
<dbReference type="PRINTS" id="PR00411">
    <property type="entry name" value="PNDRDTASEI"/>
</dbReference>